<dbReference type="Proteomes" id="UP001050691">
    <property type="component" value="Unassembled WGS sequence"/>
</dbReference>
<evidence type="ECO:0000313" key="2">
    <source>
        <dbReference type="Proteomes" id="UP001050691"/>
    </source>
</evidence>
<sequence length="381" mass="43839">MALDVPFSYHFNRLRRFIREFDPNVGAAPLKPLRVQPLYFPTWRVGAEALSNLGINDNDSENQEDPKSTGVIEYLHSRDLYHPGVKPLFFGHHMLPLSALSFATSDKTLVAAPWKKSMSQLADGTDVVCLPFTLSPLTFANTLKESLLQNINITENDTQPMLFSCHFGPAHPVLFPIYLVQYDVPPSGSGHKPDPLTIILEAHEEKGALFAENINDLYLHPSSVSWLIAKILTSLEYKEKFPLEFTPEGKPCSFISTYRSKSPSNVWGLIRHLSTSVQQFDRLRHTMFYSWQDCRHRVDWNDPRIQPWSLENRLWVEAFRSVKVSLIKKHFGELMKQPAIRRGDLAAVHAFLYDLVRGKDLRDIYPWYYDSLRENTIIIKK</sequence>
<evidence type="ECO:0000313" key="1">
    <source>
        <dbReference type="EMBL" id="GJJ08688.1"/>
    </source>
</evidence>
<protein>
    <submittedName>
        <fullName evidence="1">Uncharacterized protein</fullName>
    </submittedName>
</protein>
<accession>A0AAV5A5E2</accession>
<reference evidence="1" key="1">
    <citation type="submission" date="2021-10" db="EMBL/GenBank/DDBJ databases">
        <title>De novo Genome Assembly of Clathrus columnatus (Basidiomycota, Fungi) Using Illumina and Nanopore Sequence Data.</title>
        <authorList>
            <person name="Ogiso-Tanaka E."/>
            <person name="Itagaki H."/>
            <person name="Hosoya T."/>
            <person name="Hosaka K."/>
        </authorList>
    </citation>
    <scope>NUCLEOTIDE SEQUENCE</scope>
    <source>
        <strain evidence="1">MO-923</strain>
    </source>
</reference>
<organism evidence="1 2">
    <name type="scientific">Clathrus columnatus</name>
    <dbReference type="NCBI Taxonomy" id="1419009"/>
    <lineage>
        <taxon>Eukaryota</taxon>
        <taxon>Fungi</taxon>
        <taxon>Dikarya</taxon>
        <taxon>Basidiomycota</taxon>
        <taxon>Agaricomycotina</taxon>
        <taxon>Agaricomycetes</taxon>
        <taxon>Phallomycetidae</taxon>
        <taxon>Phallales</taxon>
        <taxon>Clathraceae</taxon>
        <taxon>Clathrus</taxon>
    </lineage>
</organism>
<comment type="caution">
    <text evidence="1">The sequence shown here is derived from an EMBL/GenBank/DDBJ whole genome shotgun (WGS) entry which is preliminary data.</text>
</comment>
<gene>
    <name evidence="1" type="ORF">Clacol_002907</name>
</gene>
<name>A0AAV5A5E2_9AGAM</name>
<proteinExistence type="predicted"/>
<keyword evidence="2" id="KW-1185">Reference proteome</keyword>
<dbReference type="AlphaFoldDB" id="A0AAV5A5E2"/>
<dbReference type="EMBL" id="BPWL01000003">
    <property type="protein sequence ID" value="GJJ08688.1"/>
    <property type="molecule type" value="Genomic_DNA"/>
</dbReference>